<evidence type="ECO:0000313" key="4">
    <source>
        <dbReference type="Proteomes" id="UP000682877"/>
    </source>
</evidence>
<dbReference type="InterPro" id="IPR052929">
    <property type="entry name" value="RNase_H-like_EbsB-rel"/>
</dbReference>
<dbReference type="InterPro" id="IPR012337">
    <property type="entry name" value="RNaseH-like_sf"/>
</dbReference>
<dbReference type="AlphaFoldDB" id="A0A8S2AT52"/>
<evidence type="ECO:0000256" key="1">
    <source>
        <dbReference type="SAM" id="MobiDB-lite"/>
    </source>
</evidence>
<dbReference type="InterPro" id="IPR002156">
    <property type="entry name" value="RNaseH_domain"/>
</dbReference>
<evidence type="ECO:0000313" key="3">
    <source>
        <dbReference type="EMBL" id="CAE6199586.1"/>
    </source>
</evidence>
<dbReference type="PANTHER" id="PTHR47074:SF48">
    <property type="entry name" value="POLYNUCLEOTIDYL TRANSFERASE, RIBONUCLEASE H-LIKE SUPERFAMILY PROTEIN"/>
    <property type="match status" value="1"/>
</dbReference>
<feature type="region of interest" description="Disordered" evidence="1">
    <location>
        <begin position="1"/>
        <end position="46"/>
    </location>
</feature>
<dbReference type="Pfam" id="PF13456">
    <property type="entry name" value="RVT_3"/>
    <property type="match status" value="1"/>
</dbReference>
<feature type="compositionally biased region" description="Polar residues" evidence="1">
    <location>
        <begin position="33"/>
        <end position="45"/>
    </location>
</feature>
<sequence>MKEQEETRRGHSRPRVSVEKWKPPPRGWVKCNTDGTRQGDGSPSGTGWVLRTSDGTVLWMGAKALRRTRSVLEVELEALRWAILTIIRFNYQKVIFESDSLEVVNLINNNESWPSYAPTLQDIKLLLQQFQEAIVIYSPRGCNGVADQGISFF</sequence>
<dbReference type="PANTHER" id="PTHR47074">
    <property type="entry name" value="BNAC02G40300D PROTEIN"/>
    <property type="match status" value="1"/>
</dbReference>
<dbReference type="Proteomes" id="UP000682877">
    <property type="component" value="Chromosome 7"/>
</dbReference>
<dbReference type="GO" id="GO:0004523">
    <property type="term" value="F:RNA-DNA hybrid ribonuclease activity"/>
    <property type="evidence" value="ECO:0007669"/>
    <property type="project" value="InterPro"/>
</dbReference>
<keyword evidence="4" id="KW-1185">Reference proteome</keyword>
<dbReference type="Gene3D" id="3.30.420.10">
    <property type="entry name" value="Ribonuclease H-like superfamily/Ribonuclease H"/>
    <property type="match status" value="1"/>
</dbReference>
<dbReference type="InterPro" id="IPR036397">
    <property type="entry name" value="RNaseH_sf"/>
</dbReference>
<feature type="domain" description="RNase H type-1" evidence="2">
    <location>
        <begin position="32"/>
        <end position="148"/>
    </location>
</feature>
<dbReference type="EMBL" id="LR999457">
    <property type="protein sequence ID" value="CAE6199586.1"/>
    <property type="molecule type" value="Genomic_DNA"/>
</dbReference>
<evidence type="ECO:0000259" key="2">
    <source>
        <dbReference type="Pfam" id="PF13456"/>
    </source>
</evidence>
<name>A0A8S2AT52_ARAAE</name>
<gene>
    <name evidence="3" type="ORF">AARE701A_LOCUS19630</name>
</gene>
<dbReference type="GO" id="GO:0003676">
    <property type="term" value="F:nucleic acid binding"/>
    <property type="evidence" value="ECO:0007669"/>
    <property type="project" value="InterPro"/>
</dbReference>
<dbReference type="InterPro" id="IPR044730">
    <property type="entry name" value="RNase_H-like_dom_plant"/>
</dbReference>
<protein>
    <recommendedName>
        <fullName evidence="2">RNase H type-1 domain-containing protein</fullName>
    </recommendedName>
</protein>
<accession>A0A8S2AT52</accession>
<reference evidence="3" key="1">
    <citation type="submission" date="2021-01" db="EMBL/GenBank/DDBJ databases">
        <authorList>
            <person name="Bezrukov I."/>
        </authorList>
    </citation>
    <scope>NUCLEOTIDE SEQUENCE</scope>
</reference>
<proteinExistence type="predicted"/>
<dbReference type="CDD" id="cd06222">
    <property type="entry name" value="RNase_H_like"/>
    <property type="match status" value="1"/>
</dbReference>
<dbReference type="SUPFAM" id="SSF53098">
    <property type="entry name" value="Ribonuclease H-like"/>
    <property type="match status" value="1"/>
</dbReference>
<organism evidence="3 4">
    <name type="scientific">Arabidopsis arenosa</name>
    <name type="common">Sand rock-cress</name>
    <name type="synonym">Cardaminopsis arenosa</name>
    <dbReference type="NCBI Taxonomy" id="38785"/>
    <lineage>
        <taxon>Eukaryota</taxon>
        <taxon>Viridiplantae</taxon>
        <taxon>Streptophyta</taxon>
        <taxon>Embryophyta</taxon>
        <taxon>Tracheophyta</taxon>
        <taxon>Spermatophyta</taxon>
        <taxon>Magnoliopsida</taxon>
        <taxon>eudicotyledons</taxon>
        <taxon>Gunneridae</taxon>
        <taxon>Pentapetalae</taxon>
        <taxon>rosids</taxon>
        <taxon>malvids</taxon>
        <taxon>Brassicales</taxon>
        <taxon>Brassicaceae</taxon>
        <taxon>Camelineae</taxon>
        <taxon>Arabidopsis</taxon>
    </lineage>
</organism>